<gene>
    <name evidence="8" type="ORF">B5D82_17860</name>
</gene>
<evidence type="ECO:0000256" key="4">
    <source>
        <dbReference type="ARBA" id="ARBA00022692"/>
    </source>
</evidence>
<comment type="subcellular location">
    <subcellularLocation>
        <location evidence="1">Cell inner membrane</location>
        <topology evidence="1">Multi-pass membrane protein</topology>
    </subcellularLocation>
</comment>
<dbReference type="InterPro" id="IPR002528">
    <property type="entry name" value="MATE_fam"/>
</dbReference>
<dbReference type="CDD" id="cd13134">
    <property type="entry name" value="MATE_like_8"/>
    <property type="match status" value="1"/>
</dbReference>
<keyword evidence="4 7" id="KW-0812">Transmembrane</keyword>
<keyword evidence="5 7" id="KW-1133">Transmembrane helix</keyword>
<evidence type="ECO:0000256" key="5">
    <source>
        <dbReference type="ARBA" id="ARBA00022989"/>
    </source>
</evidence>
<dbReference type="NCBIfam" id="TIGR00797">
    <property type="entry name" value="matE"/>
    <property type="match status" value="1"/>
</dbReference>
<feature type="transmembrane region" description="Helical" evidence="7">
    <location>
        <begin position="161"/>
        <end position="181"/>
    </location>
</feature>
<dbReference type="InterPro" id="IPR048279">
    <property type="entry name" value="MdtK-like"/>
</dbReference>
<keyword evidence="2" id="KW-0813">Transport</keyword>
<dbReference type="InterPro" id="IPR047135">
    <property type="entry name" value="YsiQ"/>
</dbReference>
<dbReference type="PANTHER" id="PTHR42925">
    <property type="entry name" value="MULTIDRUG AND TOXIN EFFLUX PROTEIN MATE FAMILY"/>
    <property type="match status" value="1"/>
</dbReference>
<dbReference type="Pfam" id="PF01554">
    <property type="entry name" value="MatE"/>
    <property type="match status" value="2"/>
</dbReference>
<evidence type="ECO:0000313" key="8">
    <source>
        <dbReference type="EMBL" id="ASP49472.1"/>
    </source>
</evidence>
<dbReference type="Proteomes" id="UP000202259">
    <property type="component" value="Chromosome"/>
</dbReference>
<evidence type="ECO:0000256" key="7">
    <source>
        <dbReference type="SAM" id="Phobius"/>
    </source>
</evidence>
<feature type="transmembrane region" description="Helical" evidence="7">
    <location>
        <begin position="193"/>
        <end position="214"/>
    </location>
</feature>
<organism evidence="8 9">
    <name type="scientific">Cognaticolwellia beringensis</name>
    <dbReference type="NCBI Taxonomy" id="1967665"/>
    <lineage>
        <taxon>Bacteria</taxon>
        <taxon>Pseudomonadati</taxon>
        <taxon>Pseudomonadota</taxon>
        <taxon>Gammaproteobacteria</taxon>
        <taxon>Alteromonadales</taxon>
        <taxon>Colwelliaceae</taxon>
        <taxon>Cognaticolwellia</taxon>
    </lineage>
</organism>
<dbReference type="AlphaFoldDB" id="A0A222GCP2"/>
<feature type="transmembrane region" description="Helical" evidence="7">
    <location>
        <begin position="131"/>
        <end position="149"/>
    </location>
</feature>
<dbReference type="OrthoDB" id="9806302at2"/>
<keyword evidence="6 7" id="KW-0472">Membrane</keyword>
<dbReference type="GO" id="GO:0042910">
    <property type="term" value="F:xenobiotic transmembrane transporter activity"/>
    <property type="evidence" value="ECO:0007669"/>
    <property type="project" value="InterPro"/>
</dbReference>
<dbReference type="EMBL" id="CP020465">
    <property type="protein sequence ID" value="ASP49472.1"/>
    <property type="molecule type" value="Genomic_DNA"/>
</dbReference>
<feature type="transmembrane region" description="Helical" evidence="7">
    <location>
        <begin position="12"/>
        <end position="33"/>
    </location>
</feature>
<sequence length="487" mass="53667">MPTSSKSVADRSLLSLTWPIFIDLFFIFMINVADAWFLSRISDTAAASIGAIMPILGIAFALYSTLHQGGSSVASQRIGAGDLQKLATTYGVLFAILLFSGLVLTIIMLTFSPTFAQWMGLSDDMAAMASIYLSTIGMGTWILAIRFAAAGVLTSQGKTHWNMWSTFVMTIVNILFNYLLIDGKHGFPDLGVQGVALASVIAWLVSLCFTLLIITKHLKIKIALPKTWLLFKKDSAPILKISMPSVLEPMSWQLTQIVMTVMIVTMGELALATRIYTFNLLFTAILYGFAISAGVQIKVANFIGAKRFDDAHKQLILGLKLGIAGAMFFVFTLLAFSDQLFAVFTSNTDIWALGKLILFVAIIGEFGRSFNLIVGSSLRASGDARFISTFGFVIMWFFALPLAWLLGLHFAYGLVGIWLATSLDECIRGVIAFKRWNTGIWRTKGVYVEEYPVHEPSLNERIDCQEANDCFEVFNPEPAQPLTEPKI</sequence>
<evidence type="ECO:0000256" key="1">
    <source>
        <dbReference type="ARBA" id="ARBA00004429"/>
    </source>
</evidence>
<feature type="transmembrane region" description="Helical" evidence="7">
    <location>
        <begin position="257"/>
        <end position="276"/>
    </location>
</feature>
<dbReference type="GO" id="GO:0005886">
    <property type="term" value="C:plasma membrane"/>
    <property type="evidence" value="ECO:0007669"/>
    <property type="project" value="UniProtKB-SubCell"/>
</dbReference>
<evidence type="ECO:0000256" key="2">
    <source>
        <dbReference type="ARBA" id="ARBA00022448"/>
    </source>
</evidence>
<feature type="transmembrane region" description="Helical" evidence="7">
    <location>
        <begin position="282"/>
        <end position="303"/>
    </location>
</feature>
<proteinExistence type="predicted"/>
<dbReference type="RefSeq" id="WP_081153541.1">
    <property type="nucleotide sequence ID" value="NZ_CP020465.1"/>
</dbReference>
<keyword evidence="9" id="KW-1185">Reference proteome</keyword>
<evidence type="ECO:0000256" key="3">
    <source>
        <dbReference type="ARBA" id="ARBA00022475"/>
    </source>
</evidence>
<evidence type="ECO:0000256" key="6">
    <source>
        <dbReference type="ARBA" id="ARBA00023136"/>
    </source>
</evidence>
<dbReference type="GO" id="GO:0015297">
    <property type="term" value="F:antiporter activity"/>
    <property type="evidence" value="ECO:0007669"/>
    <property type="project" value="InterPro"/>
</dbReference>
<reference evidence="8 9" key="1">
    <citation type="submission" date="2017-08" db="EMBL/GenBank/DDBJ databases">
        <title>Complete genome of Colwellia sp. NB097-1, a psychrophile bacterium ioslated from Bering Sea.</title>
        <authorList>
            <person name="Chen X."/>
        </authorList>
    </citation>
    <scope>NUCLEOTIDE SEQUENCE [LARGE SCALE GENOMIC DNA]</scope>
    <source>
        <strain evidence="8 9">NB097-1</strain>
    </source>
</reference>
<keyword evidence="3" id="KW-1003">Cell membrane</keyword>
<feature type="transmembrane region" description="Helical" evidence="7">
    <location>
        <begin position="356"/>
        <end position="374"/>
    </location>
</feature>
<accession>A0A222GCP2</accession>
<evidence type="ECO:0000313" key="9">
    <source>
        <dbReference type="Proteomes" id="UP000202259"/>
    </source>
</evidence>
<feature type="transmembrane region" description="Helical" evidence="7">
    <location>
        <begin position="87"/>
        <end position="111"/>
    </location>
</feature>
<feature type="transmembrane region" description="Helical" evidence="7">
    <location>
        <begin position="410"/>
        <end position="433"/>
    </location>
</feature>
<dbReference type="PIRSF" id="PIRSF006603">
    <property type="entry name" value="DinF"/>
    <property type="match status" value="1"/>
</dbReference>
<name>A0A222GCP2_9GAMM</name>
<feature type="transmembrane region" description="Helical" evidence="7">
    <location>
        <begin position="315"/>
        <end position="336"/>
    </location>
</feature>
<feature type="transmembrane region" description="Helical" evidence="7">
    <location>
        <begin position="386"/>
        <end position="404"/>
    </location>
</feature>
<protein>
    <submittedName>
        <fullName evidence="8">MATE family efflux transporter</fullName>
    </submittedName>
</protein>
<dbReference type="KEGG" id="cber:B5D82_17860"/>
<dbReference type="PANTHER" id="PTHR42925:SF1">
    <property type="entry name" value="VIRULENCE FACTOR MVIN"/>
    <property type="match status" value="1"/>
</dbReference>
<feature type="transmembrane region" description="Helical" evidence="7">
    <location>
        <begin position="45"/>
        <end position="66"/>
    </location>
</feature>